<dbReference type="InterPro" id="IPR050100">
    <property type="entry name" value="TRAFAC_GTPase_members"/>
</dbReference>
<dbReference type="GO" id="GO:0005525">
    <property type="term" value="F:GTP binding"/>
    <property type="evidence" value="ECO:0007669"/>
    <property type="project" value="UniProtKB-KW"/>
</dbReference>
<dbReference type="FunFam" id="3.40.50.300:FF:001277">
    <property type="entry name" value="Elongation factor 1 alpha-like protein"/>
    <property type="match status" value="1"/>
</dbReference>
<dbReference type="Gene3D" id="2.40.30.10">
    <property type="entry name" value="Translation factors"/>
    <property type="match status" value="2"/>
</dbReference>
<comment type="subcellular location">
    <subcellularLocation>
        <location evidence="2">Cytoplasm</location>
    </subcellularLocation>
</comment>
<dbReference type="PROSITE" id="PS50199">
    <property type="entry name" value="ZF_RANBP2_2"/>
    <property type="match status" value="1"/>
</dbReference>
<evidence type="ECO:0000256" key="6">
    <source>
        <dbReference type="ARBA" id="ARBA00022723"/>
    </source>
</evidence>
<dbReference type="InterPro" id="IPR009000">
    <property type="entry name" value="Transl_B-barrel_sf"/>
</dbReference>
<keyword evidence="9" id="KW-0862">Zinc</keyword>
<evidence type="ECO:0000256" key="12">
    <source>
        <dbReference type="SAM" id="MobiDB-lite"/>
    </source>
</evidence>
<dbReference type="FunFam" id="2.40.30.10:FF:000020">
    <property type="entry name" value="Translation elongation factor EF-1"/>
    <property type="match status" value="1"/>
</dbReference>
<evidence type="ECO:0000259" key="14">
    <source>
        <dbReference type="PROSITE" id="PS51722"/>
    </source>
</evidence>
<dbReference type="CDD" id="cd01883">
    <property type="entry name" value="EF1_alpha"/>
    <property type="match status" value="1"/>
</dbReference>
<dbReference type="FunFam" id="2.40.30.10:FF:000070">
    <property type="entry name" value="Translation elongation factor EF-1 subunit"/>
    <property type="match status" value="1"/>
</dbReference>
<feature type="compositionally biased region" description="Basic and acidic residues" evidence="12">
    <location>
        <begin position="199"/>
        <end position="210"/>
    </location>
</feature>
<dbReference type="InterPro" id="IPR001876">
    <property type="entry name" value="Znf_RanBP2"/>
</dbReference>
<dbReference type="InterPro" id="IPR009001">
    <property type="entry name" value="Transl_elong_EF1A/Init_IF2_C"/>
</dbReference>
<organism evidence="15 16">
    <name type="scientific">Adiantum capillus-veneris</name>
    <name type="common">Maidenhair fern</name>
    <dbReference type="NCBI Taxonomy" id="13818"/>
    <lineage>
        <taxon>Eukaryota</taxon>
        <taxon>Viridiplantae</taxon>
        <taxon>Streptophyta</taxon>
        <taxon>Embryophyta</taxon>
        <taxon>Tracheophyta</taxon>
        <taxon>Polypodiopsida</taxon>
        <taxon>Polypodiidae</taxon>
        <taxon>Polypodiales</taxon>
        <taxon>Pteridineae</taxon>
        <taxon>Pteridaceae</taxon>
        <taxon>Vittarioideae</taxon>
        <taxon>Adiantum</taxon>
    </lineage>
</organism>
<protein>
    <submittedName>
        <fullName evidence="15">Uncharacterized protein</fullName>
    </submittedName>
</protein>
<evidence type="ECO:0000256" key="7">
    <source>
        <dbReference type="ARBA" id="ARBA00022741"/>
    </source>
</evidence>
<dbReference type="InterPro" id="IPR027417">
    <property type="entry name" value="P-loop_NTPase"/>
</dbReference>
<name>A0A9D4UHK1_ADICA</name>
<dbReference type="Gene3D" id="3.40.50.300">
    <property type="entry name" value="P-loop containing nucleotide triphosphate hydrolases"/>
    <property type="match status" value="1"/>
</dbReference>
<dbReference type="PRINTS" id="PR00315">
    <property type="entry name" value="ELONGATNFCT"/>
</dbReference>
<feature type="compositionally biased region" description="Basic and acidic residues" evidence="12">
    <location>
        <begin position="238"/>
        <end position="251"/>
    </location>
</feature>
<evidence type="ECO:0000256" key="8">
    <source>
        <dbReference type="ARBA" id="ARBA00022771"/>
    </source>
</evidence>
<evidence type="ECO:0000256" key="1">
    <source>
        <dbReference type="ARBA" id="ARBA00003982"/>
    </source>
</evidence>
<feature type="domain" description="RanBP2-type" evidence="13">
    <location>
        <begin position="50"/>
        <end position="79"/>
    </location>
</feature>
<keyword evidence="5" id="KW-0934">Plastid</keyword>
<dbReference type="InterPro" id="IPR000795">
    <property type="entry name" value="T_Tr_GTP-bd_dom"/>
</dbReference>
<evidence type="ECO:0000256" key="11">
    <source>
        <dbReference type="PROSITE-ProRule" id="PRU00322"/>
    </source>
</evidence>
<comment type="function">
    <text evidence="1">This protein promotes the GTP-dependent binding of aminoacyl-tRNA to the A-site of ribosomes during protein biosynthesis.</text>
</comment>
<gene>
    <name evidence="15" type="ORF">GOP47_0016375</name>
</gene>
<keyword evidence="10" id="KW-0342">GTP-binding</keyword>
<dbReference type="InterPro" id="IPR054696">
    <property type="entry name" value="GTP-eEF1A_C"/>
</dbReference>
<evidence type="ECO:0000313" key="16">
    <source>
        <dbReference type="Proteomes" id="UP000886520"/>
    </source>
</evidence>
<keyword evidence="7" id="KW-0547">Nucleotide-binding</keyword>
<dbReference type="InterPro" id="IPR036443">
    <property type="entry name" value="Znf_RanBP2_sf"/>
</dbReference>
<accession>A0A9D4UHK1</accession>
<keyword evidence="4" id="KW-0963">Cytoplasm</keyword>
<keyword evidence="16" id="KW-1185">Reference proteome</keyword>
<dbReference type="GO" id="GO:0003924">
    <property type="term" value="F:GTPase activity"/>
    <property type="evidence" value="ECO:0007669"/>
    <property type="project" value="InterPro"/>
</dbReference>
<dbReference type="Pfam" id="PF22594">
    <property type="entry name" value="GTP-eEF1A_C"/>
    <property type="match status" value="1"/>
</dbReference>
<evidence type="ECO:0000259" key="13">
    <source>
        <dbReference type="PROSITE" id="PS50199"/>
    </source>
</evidence>
<proteinExistence type="inferred from homology"/>
<dbReference type="AlphaFoldDB" id="A0A9D4UHK1"/>
<comment type="caution">
    <text evidence="15">The sequence shown here is derived from an EMBL/GenBank/DDBJ whole genome shotgun (WGS) entry which is preliminary data.</text>
</comment>
<evidence type="ECO:0000256" key="2">
    <source>
        <dbReference type="ARBA" id="ARBA00004496"/>
    </source>
</evidence>
<feature type="domain" description="Tr-type G" evidence="14">
    <location>
        <begin position="273"/>
        <end position="501"/>
    </location>
</feature>
<dbReference type="SUPFAM" id="SSF52540">
    <property type="entry name" value="P-loop containing nucleoside triphosphate hydrolases"/>
    <property type="match status" value="1"/>
</dbReference>
<comment type="similarity">
    <text evidence="3">Belongs to the TRAFAC class translation factor GTPase superfamily. Classic translation factor GTPase family. EF-Tu/EF-1A subfamily.</text>
</comment>
<dbReference type="SUPFAM" id="SSF50447">
    <property type="entry name" value="Translation proteins"/>
    <property type="match status" value="1"/>
</dbReference>
<keyword evidence="8 11" id="KW-0863">Zinc-finger</keyword>
<dbReference type="OrthoDB" id="342024at2759"/>
<evidence type="ECO:0000256" key="4">
    <source>
        <dbReference type="ARBA" id="ARBA00022490"/>
    </source>
</evidence>
<evidence type="ECO:0000313" key="15">
    <source>
        <dbReference type="EMBL" id="KAI5068030.1"/>
    </source>
</evidence>
<feature type="region of interest" description="Disordered" evidence="12">
    <location>
        <begin position="238"/>
        <end position="260"/>
    </location>
</feature>
<evidence type="ECO:0000256" key="9">
    <source>
        <dbReference type="ARBA" id="ARBA00022833"/>
    </source>
</evidence>
<dbReference type="PANTHER" id="PTHR23115">
    <property type="entry name" value="TRANSLATION FACTOR"/>
    <property type="match status" value="1"/>
</dbReference>
<dbReference type="SUPFAM" id="SSF50465">
    <property type="entry name" value="EF-Tu/eEF-1alpha/eIF2-gamma C-terminal domain"/>
    <property type="match status" value="1"/>
</dbReference>
<dbReference type="PROSITE" id="PS01358">
    <property type="entry name" value="ZF_RANBP2_1"/>
    <property type="match status" value="1"/>
</dbReference>
<keyword evidence="5" id="KW-0150">Chloroplast</keyword>
<dbReference type="PROSITE" id="PS51722">
    <property type="entry name" value="G_TR_2"/>
    <property type="match status" value="1"/>
</dbReference>
<dbReference type="EMBL" id="JABFUD020000016">
    <property type="protein sequence ID" value="KAI5068030.1"/>
    <property type="molecule type" value="Genomic_DNA"/>
</dbReference>
<reference evidence="15" key="1">
    <citation type="submission" date="2021-01" db="EMBL/GenBank/DDBJ databases">
        <title>Adiantum capillus-veneris genome.</title>
        <authorList>
            <person name="Fang Y."/>
            <person name="Liao Q."/>
        </authorList>
    </citation>
    <scope>NUCLEOTIDE SEQUENCE</scope>
    <source>
        <strain evidence="15">H3</strain>
        <tissue evidence="15">Leaf</tissue>
    </source>
</reference>
<evidence type="ECO:0000256" key="10">
    <source>
        <dbReference type="ARBA" id="ARBA00023134"/>
    </source>
</evidence>
<dbReference type="SUPFAM" id="SSF90209">
    <property type="entry name" value="Ran binding protein zinc finger-like"/>
    <property type="match status" value="1"/>
</dbReference>
<keyword evidence="6" id="KW-0479">Metal-binding</keyword>
<dbReference type="CDD" id="cd04093">
    <property type="entry name" value="HBS1_C_III"/>
    <property type="match status" value="1"/>
</dbReference>
<dbReference type="GO" id="GO:0008270">
    <property type="term" value="F:zinc ion binding"/>
    <property type="evidence" value="ECO:0007669"/>
    <property type="project" value="UniProtKB-KW"/>
</dbReference>
<sequence length="707" mass="77221">MPRGGKYSAGFNDYEEYDDGYDDYYDDYEDDHATSAGVPRAVSTEVATEMDNLWRCAVCTFDNVEHSASCDVCGVLRHPISTSCECYAKGTSKQGFARPSALAKCLFSPLPRVKLKKLSFEKAKTSLPGSNLHQRLPSFQDSKKKAPLVPFKFDTPSPDDLVLAGKRTPIKSSMAKAPVQAPALKKSPEVGVSTSKTKVNQERKVLEKSSKKVQNGLDASGIHRAEAEVIERLKEVDIKAESDERKPKREPGPPLDSYEPEGWMLETLKQENKQLLHLAIVGHVDAGKSTLMGRLLHILGQVSKKEMHKYEKEAKQIGKGSFSYAWVLDESAEERSRGITMTVAVAQFETPKYQIVVLDSPGHRDFIPNMISGASQADAAVVVVDASTGAFEAGMEGEGQGVGQTKEHTQLVRSFGVEQIVVAVNKMDAVGYSEDRLSAIKATLRPFLRQCGFKDSAIRWIPLSAMENENLVTQPTNEQLKSWYNGPSLLEAIDTFEPPLRNVAKPFRLPIAETLKSRTLGQAAVSGKIEGGAIKIGSKVLVMPSGLPAIVKGIEQNGKPSSLARVGDNADIGLQAVDPACLFQGGVLCHPDYPLPPASLLEVKVLVLETSGPLLRGSQVIVHCHHAKEPARITKLVSLLDQKGEAIPNRKPRVLLANQRAIIEIQPERGICAEQYARYKALGRIILRDSGKTLAVGIVTRVLDYEQ</sequence>
<evidence type="ECO:0000256" key="5">
    <source>
        <dbReference type="ARBA" id="ARBA00022528"/>
    </source>
</evidence>
<dbReference type="Proteomes" id="UP000886520">
    <property type="component" value="Chromosome 16"/>
</dbReference>
<feature type="region of interest" description="Disordered" evidence="12">
    <location>
        <begin position="173"/>
        <end position="212"/>
    </location>
</feature>
<dbReference type="GO" id="GO:0005737">
    <property type="term" value="C:cytoplasm"/>
    <property type="evidence" value="ECO:0007669"/>
    <property type="project" value="UniProtKB-SubCell"/>
</dbReference>
<evidence type="ECO:0000256" key="3">
    <source>
        <dbReference type="ARBA" id="ARBA00007249"/>
    </source>
</evidence>
<dbReference type="Pfam" id="PF00009">
    <property type="entry name" value="GTP_EFTU"/>
    <property type="match status" value="1"/>
</dbReference>